<feature type="compositionally biased region" description="Polar residues" evidence="1">
    <location>
        <begin position="7"/>
        <end position="24"/>
    </location>
</feature>
<comment type="caution">
    <text evidence="2">The sequence shown here is derived from an EMBL/GenBank/DDBJ whole genome shotgun (WGS) entry which is preliminary data.</text>
</comment>
<gene>
    <name evidence="2" type="ORF">NDU88_005378</name>
</gene>
<keyword evidence="3" id="KW-1185">Reference proteome</keyword>
<feature type="region of interest" description="Disordered" evidence="1">
    <location>
        <begin position="1"/>
        <end position="26"/>
    </location>
</feature>
<protein>
    <submittedName>
        <fullName evidence="2">Uncharacterized protein</fullName>
    </submittedName>
</protein>
<accession>A0AAV7V7S0</accession>
<dbReference type="AlphaFoldDB" id="A0AAV7V7S0"/>
<dbReference type="Proteomes" id="UP001066276">
    <property type="component" value="Chromosome 2_2"/>
</dbReference>
<evidence type="ECO:0000313" key="3">
    <source>
        <dbReference type="Proteomes" id="UP001066276"/>
    </source>
</evidence>
<name>A0AAV7V7S0_PLEWA</name>
<sequence>MGKTDAGNLSCNLSSRSKQGSHATAQALLKETNVPPACFQDDVDMKTWLVAMMDSLSSIEAGVDNLCSRLDTMVHKLERNDGWSSGSHKLKT</sequence>
<evidence type="ECO:0000256" key="1">
    <source>
        <dbReference type="SAM" id="MobiDB-lite"/>
    </source>
</evidence>
<reference evidence="2" key="1">
    <citation type="journal article" date="2022" name="bioRxiv">
        <title>Sequencing and chromosome-scale assembly of the giantPleurodeles waltlgenome.</title>
        <authorList>
            <person name="Brown T."/>
            <person name="Elewa A."/>
            <person name="Iarovenko S."/>
            <person name="Subramanian E."/>
            <person name="Araus A.J."/>
            <person name="Petzold A."/>
            <person name="Susuki M."/>
            <person name="Suzuki K.-i.T."/>
            <person name="Hayashi T."/>
            <person name="Toyoda A."/>
            <person name="Oliveira C."/>
            <person name="Osipova E."/>
            <person name="Leigh N.D."/>
            <person name="Simon A."/>
            <person name="Yun M.H."/>
        </authorList>
    </citation>
    <scope>NUCLEOTIDE SEQUENCE</scope>
    <source>
        <strain evidence="2">20211129_DDA</strain>
        <tissue evidence="2">Liver</tissue>
    </source>
</reference>
<proteinExistence type="predicted"/>
<dbReference type="EMBL" id="JANPWB010000004">
    <property type="protein sequence ID" value="KAJ1196119.1"/>
    <property type="molecule type" value="Genomic_DNA"/>
</dbReference>
<evidence type="ECO:0000313" key="2">
    <source>
        <dbReference type="EMBL" id="KAJ1196119.1"/>
    </source>
</evidence>
<organism evidence="2 3">
    <name type="scientific">Pleurodeles waltl</name>
    <name type="common">Iberian ribbed newt</name>
    <dbReference type="NCBI Taxonomy" id="8319"/>
    <lineage>
        <taxon>Eukaryota</taxon>
        <taxon>Metazoa</taxon>
        <taxon>Chordata</taxon>
        <taxon>Craniata</taxon>
        <taxon>Vertebrata</taxon>
        <taxon>Euteleostomi</taxon>
        <taxon>Amphibia</taxon>
        <taxon>Batrachia</taxon>
        <taxon>Caudata</taxon>
        <taxon>Salamandroidea</taxon>
        <taxon>Salamandridae</taxon>
        <taxon>Pleurodelinae</taxon>
        <taxon>Pleurodeles</taxon>
    </lineage>
</organism>